<accession>A0A6J4KGG7</accession>
<reference evidence="2" key="1">
    <citation type="submission" date="2020-02" db="EMBL/GenBank/DDBJ databases">
        <authorList>
            <person name="Meier V. D."/>
        </authorList>
    </citation>
    <scope>NUCLEOTIDE SEQUENCE</scope>
    <source>
        <strain evidence="2">AVDCRST_MAG68</strain>
    </source>
</reference>
<evidence type="ECO:0000256" key="1">
    <source>
        <dbReference type="SAM" id="MobiDB-lite"/>
    </source>
</evidence>
<feature type="compositionally biased region" description="Basic residues" evidence="1">
    <location>
        <begin position="1"/>
        <end position="18"/>
    </location>
</feature>
<feature type="region of interest" description="Disordered" evidence="1">
    <location>
        <begin position="1"/>
        <end position="52"/>
    </location>
</feature>
<name>A0A6J4KGG7_9BACT</name>
<dbReference type="EMBL" id="CADCTW010000039">
    <property type="protein sequence ID" value="CAA9304216.1"/>
    <property type="molecule type" value="Genomic_DNA"/>
</dbReference>
<dbReference type="AlphaFoldDB" id="A0A6J4KGG7"/>
<feature type="non-terminal residue" evidence="2">
    <location>
        <position position="83"/>
    </location>
</feature>
<feature type="non-terminal residue" evidence="2">
    <location>
        <position position="1"/>
    </location>
</feature>
<sequence length="83" mass="8784">ERHPRLPRRRAGRGRLRRPAPPARGGRAAHHRVAGGRVPPARHPGRVLGGRAAGARARVALAGVEAERARGAHRELAEAPAAL</sequence>
<proteinExistence type="predicted"/>
<evidence type="ECO:0000313" key="2">
    <source>
        <dbReference type="EMBL" id="CAA9304216.1"/>
    </source>
</evidence>
<protein>
    <submittedName>
        <fullName evidence="2">Uncharacterized protein</fullName>
    </submittedName>
</protein>
<gene>
    <name evidence="2" type="ORF">AVDCRST_MAG68-920</name>
</gene>
<organism evidence="2">
    <name type="scientific">uncultured Gemmatimonadota bacterium</name>
    <dbReference type="NCBI Taxonomy" id="203437"/>
    <lineage>
        <taxon>Bacteria</taxon>
        <taxon>Pseudomonadati</taxon>
        <taxon>Gemmatimonadota</taxon>
        <taxon>environmental samples</taxon>
    </lineage>
</organism>